<keyword evidence="7" id="KW-0804">Transcription</keyword>
<keyword evidence="5" id="KW-0862">Zinc</keyword>
<feature type="domain" description="C2H2-type" evidence="10">
    <location>
        <begin position="341"/>
        <end position="365"/>
    </location>
</feature>
<dbReference type="InterPro" id="IPR013087">
    <property type="entry name" value="Znf_C2H2_type"/>
</dbReference>
<evidence type="ECO:0000313" key="11">
    <source>
        <dbReference type="EMBL" id="CAK1592186.1"/>
    </source>
</evidence>
<name>A0AAV1LE77_9NEOP</name>
<evidence type="ECO:0000256" key="5">
    <source>
        <dbReference type="ARBA" id="ARBA00022833"/>
    </source>
</evidence>
<feature type="domain" description="C2H2-type" evidence="10">
    <location>
        <begin position="262"/>
        <end position="289"/>
    </location>
</feature>
<evidence type="ECO:0000256" key="8">
    <source>
        <dbReference type="ARBA" id="ARBA00023242"/>
    </source>
</evidence>
<keyword evidence="2" id="KW-0479">Metal-binding</keyword>
<keyword evidence="3" id="KW-0677">Repeat</keyword>
<feature type="domain" description="C2H2-type" evidence="10">
    <location>
        <begin position="491"/>
        <end position="518"/>
    </location>
</feature>
<evidence type="ECO:0000259" key="10">
    <source>
        <dbReference type="PROSITE" id="PS50157"/>
    </source>
</evidence>
<accession>A0AAV1LE77</accession>
<feature type="domain" description="C2H2-type" evidence="10">
    <location>
        <begin position="367"/>
        <end position="395"/>
    </location>
</feature>
<dbReference type="InterPro" id="IPR012934">
    <property type="entry name" value="Znf_AD"/>
</dbReference>
<dbReference type="SMART" id="SM00355">
    <property type="entry name" value="ZnF_C2H2"/>
    <property type="match status" value="10"/>
</dbReference>
<evidence type="ECO:0000313" key="12">
    <source>
        <dbReference type="Proteomes" id="UP001314205"/>
    </source>
</evidence>
<protein>
    <recommendedName>
        <fullName evidence="10">C2H2-type domain-containing protein</fullName>
    </recommendedName>
</protein>
<dbReference type="GO" id="GO:0008270">
    <property type="term" value="F:zinc ion binding"/>
    <property type="evidence" value="ECO:0007669"/>
    <property type="project" value="UniProtKB-KW"/>
</dbReference>
<dbReference type="PROSITE" id="PS00028">
    <property type="entry name" value="ZINC_FINGER_C2H2_1"/>
    <property type="match status" value="4"/>
</dbReference>
<dbReference type="Gene3D" id="3.30.160.60">
    <property type="entry name" value="Classic Zinc Finger"/>
    <property type="match status" value="5"/>
</dbReference>
<keyword evidence="4 9" id="KW-0863">Zinc-finger</keyword>
<keyword evidence="8" id="KW-0539">Nucleus</keyword>
<evidence type="ECO:0000256" key="3">
    <source>
        <dbReference type="ARBA" id="ARBA00022737"/>
    </source>
</evidence>
<evidence type="ECO:0000256" key="9">
    <source>
        <dbReference type="PROSITE-ProRule" id="PRU00042"/>
    </source>
</evidence>
<feature type="domain" description="C2H2-type" evidence="10">
    <location>
        <begin position="430"/>
        <end position="458"/>
    </location>
</feature>
<dbReference type="GO" id="GO:0005654">
    <property type="term" value="C:nucleoplasm"/>
    <property type="evidence" value="ECO:0007669"/>
    <property type="project" value="TreeGrafter"/>
</dbReference>
<feature type="domain" description="C2H2-type" evidence="10">
    <location>
        <begin position="519"/>
        <end position="544"/>
    </location>
</feature>
<dbReference type="GO" id="GO:0000978">
    <property type="term" value="F:RNA polymerase II cis-regulatory region sequence-specific DNA binding"/>
    <property type="evidence" value="ECO:0007669"/>
    <property type="project" value="TreeGrafter"/>
</dbReference>
<dbReference type="InterPro" id="IPR036236">
    <property type="entry name" value="Znf_C2H2_sf"/>
</dbReference>
<dbReference type="AlphaFoldDB" id="A0AAV1LE77"/>
<dbReference type="EMBL" id="CAVLGL010000087">
    <property type="protein sequence ID" value="CAK1592186.1"/>
    <property type="molecule type" value="Genomic_DNA"/>
</dbReference>
<dbReference type="SUPFAM" id="SSF57667">
    <property type="entry name" value="beta-beta-alpha zinc fingers"/>
    <property type="match status" value="4"/>
</dbReference>
<feature type="domain" description="C2H2-type" evidence="10">
    <location>
        <begin position="459"/>
        <end position="487"/>
    </location>
</feature>
<evidence type="ECO:0000256" key="2">
    <source>
        <dbReference type="ARBA" id="ARBA00022723"/>
    </source>
</evidence>
<reference evidence="11 12" key="1">
    <citation type="submission" date="2023-11" db="EMBL/GenBank/DDBJ databases">
        <authorList>
            <person name="Hedman E."/>
            <person name="Englund M."/>
            <person name="Stromberg M."/>
            <person name="Nyberg Akerstrom W."/>
            <person name="Nylinder S."/>
            <person name="Jareborg N."/>
            <person name="Kallberg Y."/>
            <person name="Kronander E."/>
        </authorList>
    </citation>
    <scope>NUCLEOTIDE SEQUENCE [LARGE SCALE GENOMIC DNA]</scope>
</reference>
<dbReference type="Proteomes" id="UP001314205">
    <property type="component" value="Unassembled WGS sequence"/>
</dbReference>
<dbReference type="SMART" id="SM00868">
    <property type="entry name" value="zf-AD"/>
    <property type="match status" value="1"/>
</dbReference>
<evidence type="ECO:0000256" key="1">
    <source>
        <dbReference type="ARBA" id="ARBA00004123"/>
    </source>
</evidence>
<comment type="subcellular location">
    <subcellularLocation>
        <location evidence="1">Nucleus</location>
    </subcellularLocation>
</comment>
<keyword evidence="6" id="KW-0805">Transcription regulation</keyword>
<dbReference type="FunFam" id="3.30.160.60:FF:002343">
    <property type="entry name" value="Zinc finger protein 33A"/>
    <property type="match status" value="1"/>
</dbReference>
<organism evidence="11 12">
    <name type="scientific">Parnassius mnemosyne</name>
    <name type="common">clouded apollo</name>
    <dbReference type="NCBI Taxonomy" id="213953"/>
    <lineage>
        <taxon>Eukaryota</taxon>
        <taxon>Metazoa</taxon>
        <taxon>Ecdysozoa</taxon>
        <taxon>Arthropoda</taxon>
        <taxon>Hexapoda</taxon>
        <taxon>Insecta</taxon>
        <taxon>Pterygota</taxon>
        <taxon>Neoptera</taxon>
        <taxon>Endopterygota</taxon>
        <taxon>Lepidoptera</taxon>
        <taxon>Glossata</taxon>
        <taxon>Ditrysia</taxon>
        <taxon>Papilionoidea</taxon>
        <taxon>Papilionidae</taxon>
        <taxon>Parnassiinae</taxon>
        <taxon>Parnassini</taxon>
        <taxon>Parnassius</taxon>
        <taxon>Driopa</taxon>
    </lineage>
</organism>
<dbReference type="Pfam" id="PF00096">
    <property type="entry name" value="zf-C2H2"/>
    <property type="match status" value="2"/>
</dbReference>
<dbReference type="PANTHER" id="PTHR24399:SF70">
    <property type="entry name" value="C2H2-TYPE DOMAIN-CONTAINING PROTEIN"/>
    <property type="match status" value="1"/>
</dbReference>
<dbReference type="PANTHER" id="PTHR24399">
    <property type="entry name" value="ZINC FINGER AND BTB DOMAIN-CONTAINING"/>
    <property type="match status" value="1"/>
</dbReference>
<proteinExistence type="predicted"/>
<sequence>MNTMAKIELNENDIEKKFNEQCRTCLSVGRKMLPLGEFENIYRNLTSDYELIVPLSSELLRLCWECHALLSNIQKFQCQVKKANEMLSLGQNFLFSLSRLSTVIQNKNEPNIVYVYNQVPEKEILNAGKCINPFSKDLPMDNIDESDCYFMDCNNIDEKEKIKDSSFKNIMKVGIGKESNEDRTKVKKVNNKWAQKRAIQNKKAKFKEINCKELHIDKIFFKLQLDEGELKRYMQNKSDSKIKQGILIKHIKSPHDVTVKSYICDICSKSKSDKNKLSNHIQNHYNMYKCRVCNYICNTKKNRWRHVASAHKRILQCLKCDLLFGSRREFFEHFKQWHEKFICDQCGISFKMRYCIKDHIRKQHSPFECKPCAKRFARYNGLWLHNKIQHGGPTTPAYCVECDRRYPDYYRYRWHLANSARHKPRQKVRIPCPECDKVFSKNIYMKDHYNLVHLKNYKYRCEECNKNFIRNADLTKHNRRVHEGIMPPRNKICYMCGRGFTTNKILANHLRTHTGERPYACTHCEARFAQAAALSSHVRSLHSR</sequence>
<comment type="caution">
    <text evidence="11">The sequence shown here is derived from an EMBL/GenBank/DDBJ whole genome shotgun (WGS) entry which is preliminary data.</text>
</comment>
<gene>
    <name evidence="11" type="ORF">PARMNEM_LOCUS12214</name>
</gene>
<evidence type="ECO:0000256" key="6">
    <source>
        <dbReference type="ARBA" id="ARBA00023015"/>
    </source>
</evidence>
<keyword evidence="12" id="KW-1185">Reference proteome</keyword>
<dbReference type="PROSITE" id="PS50157">
    <property type="entry name" value="ZINC_FINGER_C2H2_2"/>
    <property type="match status" value="7"/>
</dbReference>
<evidence type="ECO:0000256" key="4">
    <source>
        <dbReference type="ARBA" id="ARBA00022771"/>
    </source>
</evidence>
<evidence type="ECO:0000256" key="7">
    <source>
        <dbReference type="ARBA" id="ARBA00023163"/>
    </source>
</evidence>
<dbReference type="GO" id="GO:0001227">
    <property type="term" value="F:DNA-binding transcription repressor activity, RNA polymerase II-specific"/>
    <property type="evidence" value="ECO:0007669"/>
    <property type="project" value="TreeGrafter"/>
</dbReference>